<accession>A0A9Q9EIH8</accession>
<dbReference type="SUPFAM" id="SSF54695">
    <property type="entry name" value="POZ domain"/>
    <property type="match status" value="1"/>
</dbReference>
<dbReference type="PANTHER" id="PTHR47843">
    <property type="entry name" value="BTB DOMAIN-CONTAINING PROTEIN-RELATED"/>
    <property type="match status" value="1"/>
</dbReference>
<feature type="domain" description="BTB" evidence="1">
    <location>
        <begin position="23"/>
        <end position="90"/>
    </location>
</feature>
<dbReference type="Proteomes" id="UP001056384">
    <property type="component" value="Chromosome 4"/>
</dbReference>
<evidence type="ECO:0000259" key="1">
    <source>
        <dbReference type="PROSITE" id="PS50097"/>
    </source>
</evidence>
<dbReference type="PROSITE" id="PS50097">
    <property type="entry name" value="BTB"/>
    <property type="match status" value="1"/>
</dbReference>
<reference evidence="2" key="1">
    <citation type="submission" date="2022-06" db="EMBL/GenBank/DDBJ databases">
        <title>Complete genome sequences of two strains of the flax pathogen Septoria linicola.</title>
        <authorList>
            <person name="Lapalu N."/>
            <person name="Simon A."/>
            <person name="Demenou B."/>
            <person name="Paumier D."/>
            <person name="Guillot M.-P."/>
            <person name="Gout L."/>
            <person name="Valade R."/>
        </authorList>
    </citation>
    <scope>NUCLEOTIDE SEQUENCE</scope>
    <source>
        <strain evidence="2">SE15195</strain>
    </source>
</reference>
<keyword evidence="3" id="KW-1185">Reference proteome</keyword>
<dbReference type="OrthoDB" id="3649185at2759"/>
<dbReference type="SMART" id="SM00225">
    <property type="entry name" value="BTB"/>
    <property type="match status" value="1"/>
</dbReference>
<dbReference type="AlphaFoldDB" id="A0A9Q9EIH8"/>
<dbReference type="Gene3D" id="3.30.710.10">
    <property type="entry name" value="Potassium Channel Kv1.1, Chain A"/>
    <property type="match status" value="1"/>
</dbReference>
<dbReference type="CDD" id="cd18186">
    <property type="entry name" value="BTB_POZ_ZBTB_KLHL-like"/>
    <property type="match status" value="1"/>
</dbReference>
<dbReference type="PANTHER" id="PTHR47843:SF5">
    <property type="entry name" value="BTB_POZ DOMAIN PROTEIN"/>
    <property type="match status" value="1"/>
</dbReference>
<dbReference type="InterPro" id="IPR000210">
    <property type="entry name" value="BTB/POZ_dom"/>
</dbReference>
<dbReference type="EMBL" id="CP099421">
    <property type="protein sequence ID" value="USW52050.1"/>
    <property type="molecule type" value="Genomic_DNA"/>
</dbReference>
<dbReference type="InterPro" id="IPR011333">
    <property type="entry name" value="SKP1/BTB/POZ_sf"/>
</dbReference>
<proteinExistence type="predicted"/>
<evidence type="ECO:0000313" key="2">
    <source>
        <dbReference type="EMBL" id="USW52050.1"/>
    </source>
</evidence>
<dbReference type="Pfam" id="PF00651">
    <property type="entry name" value="BTB"/>
    <property type="match status" value="1"/>
</dbReference>
<evidence type="ECO:0000313" key="3">
    <source>
        <dbReference type="Proteomes" id="UP001056384"/>
    </source>
</evidence>
<name>A0A9Q9EIH8_9PEZI</name>
<gene>
    <name evidence="2" type="ORF">Slin15195_G053690</name>
</gene>
<protein>
    <submittedName>
        <fullName evidence="2">BTB/POZ domain-containing protein</fullName>
    </submittedName>
</protein>
<organism evidence="2 3">
    <name type="scientific">Septoria linicola</name>
    <dbReference type="NCBI Taxonomy" id="215465"/>
    <lineage>
        <taxon>Eukaryota</taxon>
        <taxon>Fungi</taxon>
        <taxon>Dikarya</taxon>
        <taxon>Ascomycota</taxon>
        <taxon>Pezizomycotina</taxon>
        <taxon>Dothideomycetes</taxon>
        <taxon>Dothideomycetidae</taxon>
        <taxon>Mycosphaerellales</taxon>
        <taxon>Mycosphaerellaceae</taxon>
        <taxon>Septoria</taxon>
    </lineage>
</organism>
<sequence>MAADTKDRLASLVGGLFGDTAYSDLTIECDGRKWAVHRAVICPQSDYFKKACDGHFKEASKRHIALQEDSSDAVNAMVQFFYKGDYTEALDQHEDATKLLLHIHVYLIADKYQVSTLQDLARSKFNDRARSMPKTLSSNLNDLWDMASIVDELKHDGLVVILKHIDASSPDFGYIVEQIWKLEDVAPGLKASARDLMMKHPQALTEGKHGLIPLVLRIPELAAEVIYWMAAARAGQYYRCADGGCGKPMRVVTDVEVGYYGRTFTCSHCGVRHPELNLRGRKI</sequence>